<evidence type="ECO:0000259" key="2">
    <source>
        <dbReference type="SMART" id="SM00829"/>
    </source>
</evidence>
<dbReference type="Proteomes" id="UP000295560">
    <property type="component" value="Unassembled WGS sequence"/>
</dbReference>
<keyword evidence="4" id="KW-1185">Reference proteome</keyword>
<dbReference type="RefSeq" id="WP_165922561.1">
    <property type="nucleotide sequence ID" value="NZ_SMFZ01000002.1"/>
</dbReference>
<dbReference type="GO" id="GO:0016491">
    <property type="term" value="F:oxidoreductase activity"/>
    <property type="evidence" value="ECO:0007669"/>
    <property type="project" value="InterPro"/>
</dbReference>
<dbReference type="InterPro" id="IPR051603">
    <property type="entry name" value="Zinc-ADH_QOR/CCCR"/>
</dbReference>
<dbReference type="SUPFAM" id="SSF51735">
    <property type="entry name" value="NAD(P)-binding Rossmann-fold domains"/>
    <property type="match status" value="1"/>
</dbReference>
<protein>
    <submittedName>
        <fullName evidence="3">NADPH2:quinone reductase</fullName>
    </submittedName>
</protein>
<evidence type="ECO:0000256" key="1">
    <source>
        <dbReference type="ARBA" id="ARBA00022857"/>
    </source>
</evidence>
<dbReference type="InterPro" id="IPR036291">
    <property type="entry name" value="NAD(P)-bd_dom_sf"/>
</dbReference>
<feature type="domain" description="Enoyl reductase (ER)" evidence="2">
    <location>
        <begin position="12"/>
        <end position="320"/>
    </location>
</feature>
<keyword evidence="1" id="KW-0521">NADP</keyword>
<evidence type="ECO:0000313" key="3">
    <source>
        <dbReference type="EMBL" id="TCK22181.1"/>
    </source>
</evidence>
<dbReference type="SUPFAM" id="SSF50129">
    <property type="entry name" value="GroES-like"/>
    <property type="match status" value="1"/>
</dbReference>
<comment type="caution">
    <text evidence="3">The sequence shown here is derived from an EMBL/GenBank/DDBJ whole genome shotgun (WGS) entry which is preliminary data.</text>
</comment>
<dbReference type="Pfam" id="PF00107">
    <property type="entry name" value="ADH_zinc_N"/>
    <property type="match status" value="1"/>
</dbReference>
<dbReference type="PANTHER" id="PTHR44154:SF1">
    <property type="entry name" value="QUINONE OXIDOREDUCTASE"/>
    <property type="match status" value="1"/>
</dbReference>
<accession>A0A4R1HM43</accession>
<dbReference type="SMART" id="SM00829">
    <property type="entry name" value="PKS_ER"/>
    <property type="match status" value="1"/>
</dbReference>
<name>A0A4R1HM43_PSEEN</name>
<dbReference type="InterPro" id="IPR013149">
    <property type="entry name" value="ADH-like_C"/>
</dbReference>
<sequence length="322" mass="32881">MRAAVFRRPGPAAEVLEVVDVPAPEPGAGQVRVRMVTSGVNPTDWKGRAGLTSRRPDGFQVPHHDGAGVVDALGPTVAGLAVGQRVWVYLAAYRNRYGTAAEYAVVPAARVVPLPDSASDDLGACLGVPALTAAHCLGGVPGALEGRTVLVAGGAGAVGHYAIQLAARAGARVAATVSSAEKQALAEKAGAAHVVRYTDGDAADRILELAGPVDRVVEVAPMANLDLDLRVLAPGGTIATYAADETLTLPGGPLMSANATLVFALLYTLTPEQTDAAVRWTSQALAAGALTALPVTTYPLERVAQAQDAVERGTVGKVVVRL</sequence>
<reference evidence="3 4" key="1">
    <citation type="submission" date="2019-03" db="EMBL/GenBank/DDBJ databases">
        <title>Sequencing the genomes of 1000 actinobacteria strains.</title>
        <authorList>
            <person name="Klenk H.-P."/>
        </authorList>
    </citation>
    <scope>NUCLEOTIDE SEQUENCE [LARGE SCALE GENOMIC DNA]</scope>
    <source>
        <strain evidence="3 4">DSM 44969</strain>
    </source>
</reference>
<evidence type="ECO:0000313" key="4">
    <source>
        <dbReference type="Proteomes" id="UP000295560"/>
    </source>
</evidence>
<dbReference type="InterPro" id="IPR020843">
    <property type="entry name" value="ER"/>
</dbReference>
<dbReference type="CDD" id="cd08253">
    <property type="entry name" value="zeta_crystallin"/>
    <property type="match status" value="1"/>
</dbReference>
<gene>
    <name evidence="3" type="ORF">EV378_6181</name>
</gene>
<proteinExistence type="predicted"/>
<organism evidence="3 4">
    <name type="scientific">Pseudonocardia endophytica</name>
    <dbReference type="NCBI Taxonomy" id="401976"/>
    <lineage>
        <taxon>Bacteria</taxon>
        <taxon>Bacillati</taxon>
        <taxon>Actinomycetota</taxon>
        <taxon>Actinomycetes</taxon>
        <taxon>Pseudonocardiales</taxon>
        <taxon>Pseudonocardiaceae</taxon>
        <taxon>Pseudonocardia</taxon>
    </lineage>
</organism>
<dbReference type="InterPro" id="IPR011032">
    <property type="entry name" value="GroES-like_sf"/>
</dbReference>
<dbReference type="AlphaFoldDB" id="A0A4R1HM43"/>
<dbReference type="Pfam" id="PF08240">
    <property type="entry name" value="ADH_N"/>
    <property type="match status" value="1"/>
</dbReference>
<dbReference type="Gene3D" id="3.40.50.720">
    <property type="entry name" value="NAD(P)-binding Rossmann-like Domain"/>
    <property type="match status" value="1"/>
</dbReference>
<dbReference type="PANTHER" id="PTHR44154">
    <property type="entry name" value="QUINONE OXIDOREDUCTASE"/>
    <property type="match status" value="1"/>
</dbReference>
<dbReference type="EMBL" id="SMFZ01000002">
    <property type="protein sequence ID" value="TCK22181.1"/>
    <property type="molecule type" value="Genomic_DNA"/>
</dbReference>
<dbReference type="InterPro" id="IPR013154">
    <property type="entry name" value="ADH-like_N"/>
</dbReference>
<dbReference type="Gene3D" id="3.90.180.10">
    <property type="entry name" value="Medium-chain alcohol dehydrogenases, catalytic domain"/>
    <property type="match status" value="1"/>
</dbReference>